<feature type="transmembrane region" description="Helical" evidence="11">
    <location>
        <begin position="194"/>
        <end position="217"/>
    </location>
</feature>
<keyword evidence="6 11" id="KW-0472">Membrane</keyword>
<comment type="caution">
    <text evidence="13">The sequence shown here is derived from an EMBL/GenBank/DDBJ whole genome shotgun (WGS) entry which is preliminary data.</text>
</comment>
<evidence type="ECO:0000313" key="13">
    <source>
        <dbReference type="EMBL" id="CAH3025322.1"/>
    </source>
</evidence>
<dbReference type="SUPFAM" id="SSF81321">
    <property type="entry name" value="Family A G protein-coupled receptor-like"/>
    <property type="match status" value="1"/>
</dbReference>
<evidence type="ECO:0000256" key="6">
    <source>
        <dbReference type="ARBA" id="ARBA00023136"/>
    </source>
</evidence>
<keyword evidence="7 9" id="KW-0675">Receptor</keyword>
<organism evidence="13 14">
    <name type="scientific">Porites evermanni</name>
    <dbReference type="NCBI Taxonomy" id="104178"/>
    <lineage>
        <taxon>Eukaryota</taxon>
        <taxon>Metazoa</taxon>
        <taxon>Cnidaria</taxon>
        <taxon>Anthozoa</taxon>
        <taxon>Hexacorallia</taxon>
        <taxon>Scleractinia</taxon>
        <taxon>Fungiina</taxon>
        <taxon>Poritidae</taxon>
        <taxon>Porites</taxon>
    </lineage>
</organism>
<sequence>MESNASLPSNSSVFPPQGGNNTTEVSDGESPAFKAIKLTLYAVIFLISVIGNSLVCVVITRRRRMRTVTNLFVLNLAISDLAITCICIPFDIPVQENNYKWPYGWFACKLIYPLQTVAMFASIFTLTAVSLNRFWAIVHPLSKQMRKKDAAAVIAFIWVICVILSVPYVLVLRLDEESMECVESWPGQSYRKAYTASLFALQYVLPLIVITIAYLTIGLELRRCANVKNALAVNAALYQAHRNEARKVVRMLIVVTLLFAICVLPNNVMWLWLDFGDGEAYPHFWDVVAFTNIVLFANSAANPIAYTICHENFREEFKLYVTCDPKIFQSMAESTIYYTRTRLKSLTSSERLGAKSQTVDYAEIFVIDAKETVI</sequence>
<evidence type="ECO:0000256" key="8">
    <source>
        <dbReference type="ARBA" id="ARBA00023224"/>
    </source>
</evidence>
<dbReference type="Proteomes" id="UP001159427">
    <property type="component" value="Unassembled WGS sequence"/>
</dbReference>
<evidence type="ECO:0000256" key="1">
    <source>
        <dbReference type="ARBA" id="ARBA00004141"/>
    </source>
</evidence>
<feature type="transmembrane region" description="Helical" evidence="11">
    <location>
        <begin position="150"/>
        <end position="174"/>
    </location>
</feature>
<evidence type="ECO:0000256" key="4">
    <source>
        <dbReference type="ARBA" id="ARBA00022989"/>
    </source>
</evidence>
<evidence type="ECO:0000259" key="12">
    <source>
        <dbReference type="PROSITE" id="PS50262"/>
    </source>
</evidence>
<dbReference type="PRINTS" id="PR00237">
    <property type="entry name" value="GPCRRHODOPSN"/>
</dbReference>
<keyword evidence="5 9" id="KW-0297">G-protein coupled receptor</keyword>
<feature type="region of interest" description="Disordered" evidence="10">
    <location>
        <begin position="1"/>
        <end position="28"/>
    </location>
</feature>
<feature type="compositionally biased region" description="Polar residues" evidence="10">
    <location>
        <begin position="1"/>
        <end position="25"/>
    </location>
</feature>
<feature type="transmembrane region" description="Helical" evidence="11">
    <location>
        <begin position="71"/>
        <end position="92"/>
    </location>
</feature>
<evidence type="ECO:0000256" key="9">
    <source>
        <dbReference type="RuleBase" id="RU000688"/>
    </source>
</evidence>
<dbReference type="PANTHER" id="PTHR45695:SF9">
    <property type="entry name" value="LEUCOKININ RECEPTOR"/>
    <property type="match status" value="1"/>
</dbReference>
<evidence type="ECO:0000256" key="7">
    <source>
        <dbReference type="ARBA" id="ARBA00023170"/>
    </source>
</evidence>
<evidence type="ECO:0000256" key="3">
    <source>
        <dbReference type="ARBA" id="ARBA00022692"/>
    </source>
</evidence>
<feature type="transmembrane region" description="Helical" evidence="11">
    <location>
        <begin position="38"/>
        <end position="59"/>
    </location>
</feature>
<dbReference type="EMBL" id="CALNXI010000347">
    <property type="protein sequence ID" value="CAH3025322.1"/>
    <property type="molecule type" value="Genomic_DNA"/>
</dbReference>
<evidence type="ECO:0000256" key="10">
    <source>
        <dbReference type="SAM" id="MobiDB-lite"/>
    </source>
</evidence>
<dbReference type="Gene3D" id="1.20.1070.10">
    <property type="entry name" value="Rhodopsin 7-helix transmembrane proteins"/>
    <property type="match status" value="1"/>
</dbReference>
<evidence type="ECO:0000313" key="14">
    <source>
        <dbReference type="Proteomes" id="UP001159427"/>
    </source>
</evidence>
<keyword evidence="3 9" id="KW-0812">Transmembrane</keyword>
<evidence type="ECO:0000256" key="11">
    <source>
        <dbReference type="SAM" id="Phobius"/>
    </source>
</evidence>
<dbReference type="PRINTS" id="PR01012">
    <property type="entry name" value="NRPEPTIDEYR"/>
</dbReference>
<evidence type="ECO:0000256" key="2">
    <source>
        <dbReference type="ARBA" id="ARBA00010663"/>
    </source>
</evidence>
<feature type="domain" description="G-protein coupled receptors family 1 profile" evidence="12">
    <location>
        <begin position="51"/>
        <end position="306"/>
    </location>
</feature>
<dbReference type="PROSITE" id="PS50262">
    <property type="entry name" value="G_PROTEIN_RECEP_F1_2"/>
    <property type="match status" value="1"/>
</dbReference>
<gene>
    <name evidence="13" type="ORF">PEVE_00025721</name>
</gene>
<feature type="transmembrane region" description="Helical" evidence="11">
    <location>
        <begin position="284"/>
        <end position="309"/>
    </location>
</feature>
<dbReference type="PROSITE" id="PS00237">
    <property type="entry name" value="G_PROTEIN_RECEP_F1_1"/>
    <property type="match status" value="1"/>
</dbReference>
<proteinExistence type="inferred from homology"/>
<accession>A0ABN8MBA8</accession>
<reference evidence="13 14" key="1">
    <citation type="submission" date="2022-05" db="EMBL/GenBank/DDBJ databases">
        <authorList>
            <consortium name="Genoscope - CEA"/>
            <person name="William W."/>
        </authorList>
    </citation>
    <scope>NUCLEOTIDE SEQUENCE [LARGE SCALE GENOMIC DNA]</scope>
</reference>
<dbReference type="Pfam" id="PF00001">
    <property type="entry name" value="7tm_1"/>
    <property type="match status" value="1"/>
</dbReference>
<keyword evidence="4 11" id="KW-1133">Transmembrane helix</keyword>
<dbReference type="InterPro" id="IPR000611">
    <property type="entry name" value="NPY_rcpt"/>
</dbReference>
<dbReference type="InterPro" id="IPR000276">
    <property type="entry name" value="GPCR_Rhodpsn"/>
</dbReference>
<keyword evidence="8 9" id="KW-0807">Transducer</keyword>
<dbReference type="PANTHER" id="PTHR45695">
    <property type="entry name" value="LEUCOKININ RECEPTOR-RELATED"/>
    <property type="match status" value="1"/>
</dbReference>
<protein>
    <recommendedName>
        <fullName evidence="12">G-protein coupled receptors family 1 profile domain-containing protein</fullName>
    </recommendedName>
</protein>
<comment type="subcellular location">
    <subcellularLocation>
        <location evidence="1">Membrane</location>
        <topology evidence="1">Multi-pass membrane protein</topology>
    </subcellularLocation>
</comment>
<comment type="similarity">
    <text evidence="2 9">Belongs to the G-protein coupled receptor 1 family.</text>
</comment>
<keyword evidence="14" id="KW-1185">Reference proteome</keyword>
<evidence type="ECO:0000256" key="5">
    <source>
        <dbReference type="ARBA" id="ARBA00023040"/>
    </source>
</evidence>
<feature type="transmembrane region" description="Helical" evidence="11">
    <location>
        <begin position="112"/>
        <end position="138"/>
    </location>
</feature>
<dbReference type="InterPro" id="IPR017452">
    <property type="entry name" value="GPCR_Rhodpsn_7TM"/>
</dbReference>
<feature type="transmembrane region" description="Helical" evidence="11">
    <location>
        <begin position="251"/>
        <end position="272"/>
    </location>
</feature>
<name>A0ABN8MBA8_9CNID</name>